<feature type="region of interest" description="Disordered" evidence="4">
    <location>
        <begin position="1"/>
        <end position="23"/>
    </location>
</feature>
<feature type="repeat" description="TPR" evidence="3">
    <location>
        <begin position="1040"/>
        <end position="1073"/>
    </location>
</feature>
<protein>
    <submittedName>
        <fullName evidence="6">Serine/threonine-protein kinase</fullName>
    </submittedName>
</protein>
<keyword evidence="2 3" id="KW-0802">TPR repeat</keyword>
<evidence type="ECO:0000256" key="3">
    <source>
        <dbReference type="PROSITE-ProRule" id="PRU00339"/>
    </source>
</evidence>
<dbReference type="SMART" id="SM00028">
    <property type="entry name" value="TPR"/>
    <property type="match status" value="8"/>
</dbReference>
<dbReference type="Pfam" id="PF14559">
    <property type="entry name" value="TPR_19"/>
    <property type="match status" value="1"/>
</dbReference>
<feature type="repeat" description="TPR" evidence="3">
    <location>
        <begin position="1259"/>
        <end position="1292"/>
    </location>
</feature>
<dbReference type="OrthoDB" id="5244639at2"/>
<keyword evidence="1" id="KW-0677">Repeat</keyword>
<dbReference type="PANTHER" id="PTHR45586:SF14">
    <property type="entry name" value="TETRATRICOPEPTIDE TPR_2 REPEAT PROTEIN"/>
    <property type="match status" value="1"/>
</dbReference>
<dbReference type="PROSITE" id="PS50011">
    <property type="entry name" value="PROTEIN_KINASE_DOM"/>
    <property type="match status" value="1"/>
</dbReference>
<dbReference type="GO" id="GO:0004672">
    <property type="term" value="F:protein kinase activity"/>
    <property type="evidence" value="ECO:0007669"/>
    <property type="project" value="InterPro"/>
</dbReference>
<dbReference type="SUPFAM" id="SSF56112">
    <property type="entry name" value="Protein kinase-like (PK-like)"/>
    <property type="match status" value="1"/>
</dbReference>
<dbReference type="PANTHER" id="PTHR45586">
    <property type="entry name" value="TPR REPEAT-CONTAINING PROTEIN PA4667"/>
    <property type="match status" value="1"/>
</dbReference>
<dbReference type="Pfam" id="PF13432">
    <property type="entry name" value="TPR_16"/>
    <property type="match status" value="1"/>
</dbReference>
<dbReference type="InterPro" id="IPR019734">
    <property type="entry name" value="TPR_rpt"/>
</dbReference>
<dbReference type="Pfam" id="PF13181">
    <property type="entry name" value="TPR_8"/>
    <property type="match status" value="2"/>
</dbReference>
<evidence type="ECO:0000259" key="5">
    <source>
        <dbReference type="PROSITE" id="PS50011"/>
    </source>
</evidence>
<reference evidence="6 7" key="1">
    <citation type="submission" date="2019-04" db="EMBL/GenBank/DDBJ databases">
        <authorList>
            <person name="Li Y."/>
            <person name="Wang J."/>
        </authorList>
    </citation>
    <scope>NUCLEOTIDE SEQUENCE [LARGE SCALE GENOMIC DNA]</scope>
    <source>
        <strain evidence="6 7">DSM 14668</strain>
    </source>
</reference>
<feature type="domain" description="Protein kinase" evidence="5">
    <location>
        <begin position="189"/>
        <end position="457"/>
    </location>
</feature>
<proteinExistence type="predicted"/>
<keyword evidence="6" id="KW-0808">Transferase</keyword>
<gene>
    <name evidence="6" type="ORF">E8A74_41555</name>
</gene>
<dbReference type="SUPFAM" id="SSF48452">
    <property type="entry name" value="TPR-like"/>
    <property type="match status" value="6"/>
</dbReference>
<evidence type="ECO:0000256" key="1">
    <source>
        <dbReference type="ARBA" id="ARBA00022737"/>
    </source>
</evidence>
<dbReference type="Pfam" id="PF00069">
    <property type="entry name" value="Pkinase"/>
    <property type="match status" value="1"/>
</dbReference>
<evidence type="ECO:0000256" key="4">
    <source>
        <dbReference type="SAM" id="MobiDB-lite"/>
    </source>
</evidence>
<dbReference type="InterPro" id="IPR051012">
    <property type="entry name" value="CellSynth/LPSAsmb/PSIAsmb"/>
</dbReference>
<accession>A0A4U1IV69</accession>
<evidence type="ECO:0000256" key="2">
    <source>
        <dbReference type="ARBA" id="ARBA00022803"/>
    </source>
</evidence>
<dbReference type="CDD" id="cd14014">
    <property type="entry name" value="STKc_PknB_like"/>
    <property type="match status" value="1"/>
</dbReference>
<dbReference type="GO" id="GO:0005524">
    <property type="term" value="F:ATP binding"/>
    <property type="evidence" value="ECO:0007669"/>
    <property type="project" value="InterPro"/>
</dbReference>
<dbReference type="Gene3D" id="1.25.40.10">
    <property type="entry name" value="Tetratricopeptide repeat domain"/>
    <property type="match status" value="6"/>
</dbReference>
<sequence>MTATTRIPTGRTRSIAKVSRRTSPSLPWPGAPGQLSGLAHFVKVARFWSVVLRERPDLWLAYARPRAPWSVLLDRTLTRRGRPREGSRGDFMSIDIVRGELERLFSLDEMTALSSELLGLDPAQVGGAVSKASFARALTDRCFENDAEGALLDAIFAARPEADAKLRELVKKGTGADAEIKAGEAFGAFTVTRKIGEGPRAVVYAATRKVEGEEKPQERILKVFRKDAASGPRALQRFLTAVRLAAKVQHEGLPVSLEAGVASGHAYIAYAPVDAQPLAARVTRTGALHINEAREIVRSVLSALAALHEARVVHGNIKLENVLVGRGEGGKVRAYLVDAGCDRLDAIVGGPFGVPALARALSPEQIRGGAIDTQSDIYAFGALLFELLAAKPPFGGETGADVAAAHLVREAPAASTVAPKGWVNKELDEIIARLLDKNPGTRPKGVSGALDLVDPKAKTAEEAPKGKTYTDEEINDLADLLLADPTDHDSALALESASRDGADPHKVAEAFVIAASEVDEGESAGEKIKAAETKKQLLFRAARTFENVAKDLEKAEGVLEQIVELDADDDVAFGALEDVRRQLGKHEEVVEMLLERSEKAQDPPARARALNEIGRLYVRELEDIEQGVFAFAQALSILPENQDYAKDLERSAGSDMKVWAEALQILSTATTSAEMSTESKIALFNLLGRWYSEKIARPDMGLPCFQAVLSAEPGHDGALDGMAQLYRRAQQWQELCQILQTRADRAATPERSREIRAEAADVLETRLNDASRARDLFEHIFQEDPSNDKAAEALGRIYHRQEDWAGYAKILERRADALRGEARVEAICKVAELYEDQLNDLNEATRRYEAALDVDPHGLTALRGLDRIYNRTGRYKELVGNLEKQIAISATPRQKINLYERLAGIHDEQFLDHGKAAEAYEAILQIDPAHEGTLTALMRHYRALERWEDVVSLYERLLRIVTEDKRRIDLLLAMGRVLVEQVGSPERASKTYEKVIEIDPQHGGALESLANVRAASGDALAALSAIESLAVKATTPETRADLWIRAAKLLDDKGDRDGAIERYKKALDAQPGNVAASTALRTAYLARGDATSAVELLGREIDAAEGNLAKARLYGEMAFLLHEKLKDADRAQAAATKAIDLDPTSMKALYVSGEIAFTASRFVEASKHFESLANRSDAMPKDLALDVLSHYIDALSKIGSTEKAVSVLPTLLALAPDVPQAIRRAAKVRYDAKQYKESAALYVDLTNRFGEKLDPIDRAEAMLYLGQARLSLGEVEEAVLPLLDAADLMPEAPEPIAALVRLYEAKKDWEEVIRLKMRRIDVVSGDERVALLLDVGDIMAAQLGDRTRAAKSYVAALDERPDDRKILTKLMQLYSEEKDWSKLIEVVLKLAGKIDDKRQKAKYMHTAAIVSWRQLGDADKAIEYYDQVLELDPSLDKALAEAIEVREQKSDWEGVERLVRVDLERATERNETAKVLSTMEKLGALYKDKLGAIADAIDAYEAAQSLDPENHEREELLAKLYASDPAQYLDKAVTSQSILLRRNPYRPEPYKLLRKLYTESKRADSAYCLCQALTLMSFAEPDEERFFKRMRSDTAAAAQVPLGEEDWFANLTHPDADPLLTNVFAVIQPAVIMKNGQPLEALGYQMAYAIDLMRHPYPLSQTIVFSAGVLGLDLPLCFQNPMDPGGLSFLHAHNPAIVLGAAALATEVPPQMGAFIASRHLTYYRPGMYLRYLVPTGTGLRAWLFAAIKLISPNFPISKDIEGPVKENLAVIEAVITGARRDELASAVTKLLQAGAIDLKKWVAGVDLTADRAGFIVANDLEISQEIIKAADDAASAVPQKERLKELVLFAVSEDYFAIRRKLGINIDA</sequence>
<organism evidence="6 7">
    <name type="scientific">Polyangium fumosum</name>
    <dbReference type="NCBI Taxonomy" id="889272"/>
    <lineage>
        <taxon>Bacteria</taxon>
        <taxon>Pseudomonadati</taxon>
        <taxon>Myxococcota</taxon>
        <taxon>Polyangia</taxon>
        <taxon>Polyangiales</taxon>
        <taxon>Polyangiaceae</taxon>
        <taxon>Polyangium</taxon>
    </lineage>
</organism>
<dbReference type="Pfam" id="PF13176">
    <property type="entry name" value="TPR_7"/>
    <property type="match status" value="1"/>
</dbReference>
<dbReference type="Gene3D" id="1.10.510.10">
    <property type="entry name" value="Transferase(Phosphotransferase) domain 1"/>
    <property type="match status" value="1"/>
</dbReference>
<dbReference type="Proteomes" id="UP000309215">
    <property type="component" value="Unassembled WGS sequence"/>
</dbReference>
<keyword evidence="7" id="KW-1185">Reference proteome</keyword>
<dbReference type="Gene3D" id="3.30.200.20">
    <property type="entry name" value="Phosphorylase Kinase, domain 1"/>
    <property type="match status" value="1"/>
</dbReference>
<dbReference type="InterPro" id="IPR011009">
    <property type="entry name" value="Kinase-like_dom_sf"/>
</dbReference>
<dbReference type="PROSITE" id="PS50005">
    <property type="entry name" value="TPR"/>
    <property type="match status" value="3"/>
</dbReference>
<name>A0A4U1IV69_9BACT</name>
<keyword evidence="6" id="KW-0418">Kinase</keyword>
<dbReference type="InterPro" id="IPR011990">
    <property type="entry name" value="TPR-like_helical_dom_sf"/>
</dbReference>
<comment type="caution">
    <text evidence="6">The sequence shown here is derived from an EMBL/GenBank/DDBJ whole genome shotgun (WGS) entry which is preliminary data.</text>
</comment>
<feature type="repeat" description="TPR" evidence="3">
    <location>
        <begin position="1402"/>
        <end position="1435"/>
    </location>
</feature>
<dbReference type="InterPro" id="IPR000719">
    <property type="entry name" value="Prot_kinase_dom"/>
</dbReference>
<dbReference type="EMBL" id="SSMQ01000069">
    <property type="protein sequence ID" value="TKC98381.1"/>
    <property type="molecule type" value="Genomic_DNA"/>
</dbReference>
<evidence type="ECO:0000313" key="7">
    <source>
        <dbReference type="Proteomes" id="UP000309215"/>
    </source>
</evidence>
<evidence type="ECO:0000313" key="6">
    <source>
        <dbReference type="EMBL" id="TKC98381.1"/>
    </source>
</evidence>